<dbReference type="EMBL" id="VFMM01000002">
    <property type="protein sequence ID" value="TQJ11288.1"/>
    <property type="molecule type" value="Genomic_DNA"/>
</dbReference>
<keyword evidence="1" id="KW-0001">2Fe-2S</keyword>
<dbReference type="InterPro" id="IPR036922">
    <property type="entry name" value="Rieske_2Fe-2S_sf"/>
</dbReference>
<dbReference type="GO" id="GO:0004497">
    <property type="term" value="F:monooxygenase activity"/>
    <property type="evidence" value="ECO:0007669"/>
    <property type="project" value="UniProtKB-ARBA"/>
</dbReference>
<dbReference type="GO" id="GO:0046872">
    <property type="term" value="F:metal ion binding"/>
    <property type="evidence" value="ECO:0007669"/>
    <property type="project" value="UniProtKB-KW"/>
</dbReference>
<accession>A0A542E7H5</accession>
<dbReference type="GO" id="GO:0051537">
    <property type="term" value="F:2 iron, 2 sulfur cluster binding"/>
    <property type="evidence" value="ECO:0007669"/>
    <property type="project" value="UniProtKB-KW"/>
</dbReference>
<dbReference type="InterPro" id="IPR019251">
    <property type="entry name" value="DUF2231_TM"/>
</dbReference>
<keyword evidence="9" id="KW-1185">Reference proteome</keyword>
<dbReference type="InterPro" id="IPR017941">
    <property type="entry name" value="Rieske_2Fe-2S"/>
</dbReference>
<dbReference type="Proteomes" id="UP000316298">
    <property type="component" value="Unassembled WGS sequence"/>
</dbReference>
<comment type="similarity">
    <text evidence="6">Belongs to the bacterial ring-hydroxylating dioxygenase ferredoxin component family.</text>
</comment>
<dbReference type="PANTHER" id="PTHR21496">
    <property type="entry name" value="FERREDOXIN-RELATED"/>
    <property type="match status" value="1"/>
</dbReference>
<evidence type="ECO:0000256" key="5">
    <source>
        <dbReference type="ARBA" id="ARBA00034078"/>
    </source>
</evidence>
<sequence length="281" mass="29576">MTGLRKLVQRLEELTPIDRAGRPTAAFVRRLTASDPVKNVLSGTWLGHQLHPVLTDLPIGAWTMATALDLTAGRRADDAARRLVGIGVLTAVPAAAAGASDWSETYGGEQRVGIVHALANSTGTVLQVAAWFARRGGHRATGVALSATGLGITLGAAYLGGYLSFTRGVGVDHTAFQSAVTDWTDVAAVSAIQDDKPLRVTAGDVPVMLVRHNGELHALSATCTHAGGPLDEGQLVDGCIRCPWHSSTFRLDDGSVVRGPATADEPAWQLKIEGDRVLVRR</sequence>
<evidence type="ECO:0000256" key="4">
    <source>
        <dbReference type="ARBA" id="ARBA00023014"/>
    </source>
</evidence>
<evidence type="ECO:0000256" key="2">
    <source>
        <dbReference type="ARBA" id="ARBA00022723"/>
    </source>
</evidence>
<comment type="caution">
    <text evidence="8">The sequence shown here is derived from an EMBL/GenBank/DDBJ whole genome shotgun (WGS) entry which is preliminary data.</text>
</comment>
<dbReference type="SUPFAM" id="SSF50022">
    <property type="entry name" value="ISP domain"/>
    <property type="match status" value="1"/>
</dbReference>
<dbReference type="AlphaFoldDB" id="A0A542E7H5"/>
<keyword evidence="2" id="KW-0479">Metal-binding</keyword>
<gene>
    <name evidence="8" type="ORF">FB475_4199</name>
</gene>
<organism evidence="8 9">
    <name type="scientific">Kribbella jejuensis</name>
    <dbReference type="NCBI Taxonomy" id="236068"/>
    <lineage>
        <taxon>Bacteria</taxon>
        <taxon>Bacillati</taxon>
        <taxon>Actinomycetota</taxon>
        <taxon>Actinomycetes</taxon>
        <taxon>Propionibacteriales</taxon>
        <taxon>Kribbellaceae</taxon>
        <taxon>Kribbella</taxon>
    </lineage>
</organism>
<evidence type="ECO:0000313" key="8">
    <source>
        <dbReference type="EMBL" id="TQJ11288.1"/>
    </source>
</evidence>
<dbReference type="GO" id="GO:0016705">
    <property type="term" value="F:oxidoreductase activity, acting on paired donors, with incorporation or reduction of molecular oxygen"/>
    <property type="evidence" value="ECO:0007669"/>
    <property type="project" value="UniProtKB-ARBA"/>
</dbReference>
<name>A0A542E7H5_9ACTN</name>
<dbReference type="PANTHER" id="PTHR21496:SF0">
    <property type="entry name" value="RIESKE DOMAIN-CONTAINING PROTEIN"/>
    <property type="match status" value="1"/>
</dbReference>
<evidence type="ECO:0000256" key="3">
    <source>
        <dbReference type="ARBA" id="ARBA00023004"/>
    </source>
</evidence>
<feature type="domain" description="Rieske" evidence="7">
    <location>
        <begin position="184"/>
        <end position="279"/>
    </location>
</feature>
<dbReference type="PROSITE" id="PS51296">
    <property type="entry name" value="RIESKE"/>
    <property type="match status" value="1"/>
</dbReference>
<evidence type="ECO:0000259" key="7">
    <source>
        <dbReference type="PROSITE" id="PS51296"/>
    </source>
</evidence>
<comment type="cofactor">
    <cofactor evidence="5">
        <name>[2Fe-2S] cluster</name>
        <dbReference type="ChEBI" id="CHEBI:190135"/>
    </cofactor>
</comment>
<keyword evidence="4" id="KW-0411">Iron-sulfur</keyword>
<protein>
    <submittedName>
        <fullName evidence="8">Nitrite reductase/ring-hydroxylating ferredoxin subunit</fullName>
    </submittedName>
</protein>
<dbReference type="Pfam" id="PF00355">
    <property type="entry name" value="Rieske"/>
    <property type="match status" value="1"/>
</dbReference>
<evidence type="ECO:0000256" key="6">
    <source>
        <dbReference type="ARBA" id="ARBA00038001"/>
    </source>
</evidence>
<evidence type="ECO:0000256" key="1">
    <source>
        <dbReference type="ARBA" id="ARBA00022714"/>
    </source>
</evidence>
<proteinExistence type="inferred from homology"/>
<keyword evidence="3" id="KW-0408">Iron</keyword>
<evidence type="ECO:0000313" key="9">
    <source>
        <dbReference type="Proteomes" id="UP000316298"/>
    </source>
</evidence>
<dbReference type="Pfam" id="PF09990">
    <property type="entry name" value="DUF2231"/>
    <property type="match status" value="1"/>
</dbReference>
<dbReference type="Gene3D" id="2.102.10.10">
    <property type="entry name" value="Rieske [2Fe-2S] iron-sulphur domain"/>
    <property type="match status" value="1"/>
</dbReference>
<reference evidence="8 9" key="1">
    <citation type="submission" date="2019-06" db="EMBL/GenBank/DDBJ databases">
        <title>Sequencing the genomes of 1000 actinobacteria strains.</title>
        <authorList>
            <person name="Klenk H.-P."/>
        </authorList>
    </citation>
    <scope>NUCLEOTIDE SEQUENCE [LARGE SCALE GENOMIC DNA]</scope>
    <source>
        <strain evidence="8 9">DSM 17305</strain>
    </source>
</reference>
<dbReference type="RefSeq" id="WP_202878458.1">
    <property type="nucleotide sequence ID" value="NZ_BAAAKA010000025.1"/>
</dbReference>